<dbReference type="PANTHER" id="PTHR42849:SF1">
    <property type="entry name" value="N-ACETYLNEURAMINATE LYASE"/>
    <property type="match status" value="1"/>
</dbReference>
<protein>
    <submittedName>
        <fullName evidence="4">N-acetylneuraminate lyase</fullName>
        <ecNumber evidence="4">4.1.3.3</ecNumber>
    </submittedName>
</protein>
<keyword evidence="1 3" id="KW-0456">Lyase</keyword>
<proteinExistence type="inferred from homology"/>
<dbReference type="GO" id="GO:0008747">
    <property type="term" value="F:N-acetylneuraminate lyase activity"/>
    <property type="evidence" value="ECO:0007669"/>
    <property type="project" value="UniProtKB-EC"/>
</dbReference>
<dbReference type="InterPro" id="IPR002220">
    <property type="entry name" value="DapA-like"/>
</dbReference>
<dbReference type="Gene3D" id="3.20.20.70">
    <property type="entry name" value="Aldolase class I"/>
    <property type="match status" value="1"/>
</dbReference>
<evidence type="ECO:0000256" key="3">
    <source>
        <dbReference type="PIRNR" id="PIRNR001365"/>
    </source>
</evidence>
<evidence type="ECO:0000256" key="2">
    <source>
        <dbReference type="ARBA" id="ARBA00023270"/>
    </source>
</evidence>
<dbReference type="SMART" id="SM01130">
    <property type="entry name" value="DHDPS"/>
    <property type="match status" value="1"/>
</dbReference>
<reference evidence="4 5" key="1">
    <citation type="submission" date="2021-03" db="EMBL/GenBank/DDBJ databases">
        <title>Genomic Encyclopedia of Type Strains, Phase IV (KMG-IV): sequencing the most valuable type-strain genomes for metagenomic binning, comparative biology and taxonomic classification.</title>
        <authorList>
            <person name="Goeker M."/>
        </authorList>
    </citation>
    <scope>NUCLEOTIDE SEQUENCE [LARGE SCALE GENOMIC DNA]</scope>
    <source>
        <strain evidence="4 5">DSM 6139</strain>
    </source>
</reference>
<dbReference type="PANTHER" id="PTHR42849">
    <property type="entry name" value="N-ACETYLNEURAMINATE LYASE"/>
    <property type="match status" value="1"/>
</dbReference>
<organism evidence="4 5">
    <name type="scientific">Youngiibacter multivorans</name>
    <dbReference type="NCBI Taxonomy" id="937251"/>
    <lineage>
        <taxon>Bacteria</taxon>
        <taxon>Bacillati</taxon>
        <taxon>Bacillota</taxon>
        <taxon>Clostridia</taxon>
        <taxon>Eubacteriales</taxon>
        <taxon>Clostridiaceae</taxon>
        <taxon>Youngiibacter</taxon>
    </lineage>
</organism>
<comment type="similarity">
    <text evidence="3">Belongs to the DapA family.</text>
</comment>
<dbReference type="EC" id="4.1.3.3" evidence="4"/>
<dbReference type="PRINTS" id="PR00146">
    <property type="entry name" value="DHPICSNTHASE"/>
</dbReference>
<dbReference type="EMBL" id="JAGGKC010000020">
    <property type="protein sequence ID" value="MBP1919878.1"/>
    <property type="molecule type" value="Genomic_DNA"/>
</dbReference>
<keyword evidence="2" id="KW-0704">Schiff base</keyword>
<dbReference type="InterPro" id="IPR020624">
    <property type="entry name" value="Schiff_base-form_aldolases_CS"/>
</dbReference>
<gene>
    <name evidence="4" type="ORF">J2Z34_002374</name>
</gene>
<sequence>MANFNISEIKGVIPALLTPFTAEEELDEKGLRALVSHLIGVGVHGLYIVGSTGEGFLMSQDERKKAVEIVMDEVKGKIPVIVHVGAISTKLSKDLTVHAYESGADAISSVPPFYYKFSEEQIIGFYTDLAEASPLPMIIYNIPLAGLMGYGTLVKLAKIPGVKGIKYTSTTHFEITQLKSDIGPDFMVYSGADEMALSGLLAGSDGIIGSTYNAIPDTFLAIYDAFVKGDIEKANNVMKQGVEVIMQMLKYGSLMSLLKAINRWIGVPAGYARKPFSNFTEAEEASIRKDFIALKKRLSLTDVKFIDTLEKNEA</sequence>
<dbReference type="PIRSF" id="PIRSF001365">
    <property type="entry name" value="DHDPS"/>
    <property type="match status" value="1"/>
</dbReference>
<dbReference type="RefSeq" id="WP_209460059.1">
    <property type="nucleotide sequence ID" value="NZ_JAGGKC010000020.1"/>
</dbReference>
<keyword evidence="5" id="KW-1185">Reference proteome</keyword>
<dbReference type="Pfam" id="PF00701">
    <property type="entry name" value="DHDPS"/>
    <property type="match status" value="1"/>
</dbReference>
<comment type="caution">
    <text evidence="4">The sequence shown here is derived from an EMBL/GenBank/DDBJ whole genome shotgun (WGS) entry which is preliminary data.</text>
</comment>
<dbReference type="SUPFAM" id="SSF51569">
    <property type="entry name" value="Aldolase"/>
    <property type="match status" value="1"/>
</dbReference>
<dbReference type="InterPro" id="IPR013785">
    <property type="entry name" value="Aldolase_TIM"/>
</dbReference>
<name>A0ABS4G5P3_9CLOT</name>
<evidence type="ECO:0000313" key="4">
    <source>
        <dbReference type="EMBL" id="MBP1919878.1"/>
    </source>
</evidence>
<evidence type="ECO:0000313" key="5">
    <source>
        <dbReference type="Proteomes" id="UP001519271"/>
    </source>
</evidence>
<dbReference type="Proteomes" id="UP001519271">
    <property type="component" value="Unassembled WGS sequence"/>
</dbReference>
<dbReference type="PROSITE" id="PS00665">
    <property type="entry name" value="DHDPS_1"/>
    <property type="match status" value="1"/>
</dbReference>
<accession>A0ABS4G5P3</accession>
<evidence type="ECO:0000256" key="1">
    <source>
        <dbReference type="ARBA" id="ARBA00023239"/>
    </source>
</evidence>